<evidence type="ECO:0000313" key="2">
    <source>
        <dbReference type="EMBL" id="EFX69631.1"/>
    </source>
</evidence>
<dbReference type="KEGG" id="dpx:DAPPUDRAFT_113491"/>
<dbReference type="AlphaFoldDB" id="E9HF49"/>
<dbReference type="HOGENOM" id="CLU_1940187_0_0_1"/>
<reference evidence="2 3" key="1">
    <citation type="journal article" date="2011" name="Science">
        <title>The ecoresponsive genome of Daphnia pulex.</title>
        <authorList>
            <person name="Colbourne J.K."/>
            <person name="Pfrender M.E."/>
            <person name="Gilbert D."/>
            <person name="Thomas W.K."/>
            <person name="Tucker A."/>
            <person name="Oakley T.H."/>
            <person name="Tokishita S."/>
            <person name="Aerts A."/>
            <person name="Arnold G.J."/>
            <person name="Basu M.K."/>
            <person name="Bauer D.J."/>
            <person name="Caceres C.E."/>
            <person name="Carmel L."/>
            <person name="Casola C."/>
            <person name="Choi J.H."/>
            <person name="Detter J.C."/>
            <person name="Dong Q."/>
            <person name="Dusheyko S."/>
            <person name="Eads B.D."/>
            <person name="Frohlich T."/>
            <person name="Geiler-Samerotte K.A."/>
            <person name="Gerlach D."/>
            <person name="Hatcher P."/>
            <person name="Jogdeo S."/>
            <person name="Krijgsveld J."/>
            <person name="Kriventseva E.V."/>
            <person name="Kultz D."/>
            <person name="Laforsch C."/>
            <person name="Lindquist E."/>
            <person name="Lopez J."/>
            <person name="Manak J.R."/>
            <person name="Muller J."/>
            <person name="Pangilinan J."/>
            <person name="Patwardhan R.P."/>
            <person name="Pitluck S."/>
            <person name="Pritham E.J."/>
            <person name="Rechtsteiner A."/>
            <person name="Rho M."/>
            <person name="Rogozin I.B."/>
            <person name="Sakarya O."/>
            <person name="Salamov A."/>
            <person name="Schaack S."/>
            <person name="Shapiro H."/>
            <person name="Shiga Y."/>
            <person name="Skalitzky C."/>
            <person name="Smith Z."/>
            <person name="Souvorov A."/>
            <person name="Sung W."/>
            <person name="Tang Z."/>
            <person name="Tsuchiya D."/>
            <person name="Tu H."/>
            <person name="Vos H."/>
            <person name="Wang M."/>
            <person name="Wolf Y.I."/>
            <person name="Yamagata H."/>
            <person name="Yamada T."/>
            <person name="Ye Y."/>
            <person name="Shaw J.R."/>
            <person name="Andrews J."/>
            <person name="Crease T.J."/>
            <person name="Tang H."/>
            <person name="Lucas S.M."/>
            <person name="Robertson H.M."/>
            <person name="Bork P."/>
            <person name="Koonin E.V."/>
            <person name="Zdobnov E.M."/>
            <person name="Grigoriev I.V."/>
            <person name="Lynch M."/>
            <person name="Boore J.L."/>
        </authorList>
    </citation>
    <scope>NUCLEOTIDE SEQUENCE [LARGE SCALE GENOMIC DNA]</scope>
</reference>
<feature type="compositionally biased region" description="Low complexity" evidence="1">
    <location>
        <begin position="47"/>
        <end position="60"/>
    </location>
</feature>
<organism evidence="2 3">
    <name type="scientific">Daphnia pulex</name>
    <name type="common">Water flea</name>
    <dbReference type="NCBI Taxonomy" id="6669"/>
    <lineage>
        <taxon>Eukaryota</taxon>
        <taxon>Metazoa</taxon>
        <taxon>Ecdysozoa</taxon>
        <taxon>Arthropoda</taxon>
        <taxon>Crustacea</taxon>
        <taxon>Branchiopoda</taxon>
        <taxon>Diplostraca</taxon>
        <taxon>Cladocera</taxon>
        <taxon>Anomopoda</taxon>
        <taxon>Daphniidae</taxon>
        <taxon>Daphnia</taxon>
    </lineage>
</organism>
<evidence type="ECO:0000313" key="3">
    <source>
        <dbReference type="Proteomes" id="UP000000305"/>
    </source>
</evidence>
<dbReference type="InParanoid" id="E9HF49"/>
<evidence type="ECO:0000256" key="1">
    <source>
        <dbReference type="SAM" id="MobiDB-lite"/>
    </source>
</evidence>
<name>E9HF49_DAPPU</name>
<accession>E9HF49</accession>
<dbReference type="Proteomes" id="UP000000305">
    <property type="component" value="Unassembled WGS sequence"/>
</dbReference>
<dbReference type="EMBL" id="GL732633">
    <property type="protein sequence ID" value="EFX69631.1"/>
    <property type="molecule type" value="Genomic_DNA"/>
</dbReference>
<feature type="compositionally biased region" description="Low complexity" evidence="1">
    <location>
        <begin position="79"/>
        <end position="97"/>
    </location>
</feature>
<protein>
    <submittedName>
        <fullName evidence="2">Uncharacterized protein</fullName>
    </submittedName>
</protein>
<keyword evidence="3" id="KW-1185">Reference proteome</keyword>
<feature type="region of interest" description="Disordered" evidence="1">
    <location>
        <begin position="42"/>
        <end position="130"/>
    </location>
</feature>
<sequence>MCSGKRLYHSTLNNKPQERDAAAGVTVRKLLLLTSLRVEIERTNAPRRTTQQRNQQQQTNKFRLVGSWGSLHPNQPLEGVGVNGSSSNNNNNNNNNGATAHQQRRRFEADQGRKRGGSQTHKRAAVTVWT</sequence>
<gene>
    <name evidence="2" type="ORF">DAPPUDRAFT_113491</name>
</gene>
<proteinExistence type="predicted"/>
<feature type="compositionally biased region" description="Basic residues" evidence="1">
    <location>
        <begin position="114"/>
        <end position="124"/>
    </location>
</feature>